<dbReference type="PROSITE" id="PS51918">
    <property type="entry name" value="RADICAL_SAM"/>
    <property type="match status" value="1"/>
</dbReference>
<dbReference type="Pfam" id="PF21016">
    <property type="entry name" value="RlmN_N"/>
    <property type="match status" value="1"/>
</dbReference>
<keyword evidence="11 14" id="KW-0408">Iron</keyword>
<organism evidence="16 17">
    <name type="scientific">Thermotomaculum hydrothermale</name>
    <dbReference type="NCBI Taxonomy" id="981385"/>
    <lineage>
        <taxon>Bacteria</taxon>
        <taxon>Pseudomonadati</taxon>
        <taxon>Acidobacteriota</taxon>
        <taxon>Holophagae</taxon>
        <taxon>Thermotomaculales</taxon>
        <taxon>Thermotomaculaceae</taxon>
        <taxon>Thermotomaculum</taxon>
    </lineage>
</organism>
<comment type="miscellaneous">
    <text evidence="14">Reaction proceeds by a ping-pong mechanism involving intermediate methylation of a conserved cysteine residue.</text>
</comment>
<feature type="binding site" evidence="14">
    <location>
        <position position="192"/>
    </location>
    <ligand>
        <name>S-adenosyl-L-methionine</name>
        <dbReference type="ChEBI" id="CHEBI:59789"/>
    </ligand>
</feature>
<evidence type="ECO:0000256" key="10">
    <source>
        <dbReference type="ARBA" id="ARBA00022723"/>
    </source>
</evidence>
<dbReference type="InterPro" id="IPR040072">
    <property type="entry name" value="Methyltransferase_A"/>
</dbReference>
<keyword evidence="12 14" id="KW-0411">Iron-sulfur</keyword>
<dbReference type="InterPro" id="IPR006638">
    <property type="entry name" value="Elp3/MiaA/NifB-like_rSAM"/>
</dbReference>
<comment type="function">
    <text evidence="14">Specifically methylates position 2 of adenine 2503 in 23S rRNA and position 2 of adenine 37 in tRNAs.</text>
</comment>
<evidence type="ECO:0000256" key="6">
    <source>
        <dbReference type="ARBA" id="ARBA00022603"/>
    </source>
</evidence>
<dbReference type="SMART" id="SM00729">
    <property type="entry name" value="Elp3"/>
    <property type="match status" value="1"/>
</dbReference>
<dbReference type="GO" id="GO:0051539">
    <property type="term" value="F:4 iron, 4 sulfur cluster binding"/>
    <property type="evidence" value="ECO:0007669"/>
    <property type="project" value="UniProtKB-UniRule"/>
</dbReference>
<dbReference type="SFLD" id="SFLDF00275">
    <property type="entry name" value="adenosine_C2_methyltransferase"/>
    <property type="match status" value="1"/>
</dbReference>
<keyword evidence="4 14" id="KW-0963">Cytoplasm</keyword>
<feature type="domain" description="Radical SAM core" evidence="15">
    <location>
        <begin position="96"/>
        <end position="329"/>
    </location>
</feature>
<comment type="cofactor">
    <cofactor evidence="14">
        <name>[4Fe-4S] cluster</name>
        <dbReference type="ChEBI" id="CHEBI:49883"/>
    </cofactor>
    <text evidence="14">Binds 1 [4Fe-4S] cluster. The cluster is coordinated with 3 cysteines and an exchangeable S-adenosyl-L-methionine.</text>
</comment>
<dbReference type="Pfam" id="PF04055">
    <property type="entry name" value="Radical_SAM"/>
    <property type="match status" value="1"/>
</dbReference>
<comment type="catalytic activity">
    <reaction evidence="14">
        <text>adenosine(2503) in 23S rRNA + 2 reduced [2Fe-2S]-[ferredoxin] + 2 S-adenosyl-L-methionine = 2-methyladenosine(2503) in 23S rRNA + 5'-deoxyadenosine + L-methionine + 2 oxidized [2Fe-2S]-[ferredoxin] + S-adenosyl-L-homocysteine</text>
        <dbReference type="Rhea" id="RHEA:42916"/>
        <dbReference type="Rhea" id="RHEA-COMP:10000"/>
        <dbReference type="Rhea" id="RHEA-COMP:10001"/>
        <dbReference type="Rhea" id="RHEA-COMP:10152"/>
        <dbReference type="Rhea" id="RHEA-COMP:10282"/>
        <dbReference type="ChEBI" id="CHEBI:17319"/>
        <dbReference type="ChEBI" id="CHEBI:33737"/>
        <dbReference type="ChEBI" id="CHEBI:33738"/>
        <dbReference type="ChEBI" id="CHEBI:57844"/>
        <dbReference type="ChEBI" id="CHEBI:57856"/>
        <dbReference type="ChEBI" id="CHEBI:59789"/>
        <dbReference type="ChEBI" id="CHEBI:74411"/>
        <dbReference type="ChEBI" id="CHEBI:74497"/>
        <dbReference type="EC" id="2.1.1.192"/>
    </reaction>
</comment>
<dbReference type="NCBIfam" id="TIGR00048">
    <property type="entry name" value="rRNA_mod_RlmN"/>
    <property type="match status" value="1"/>
</dbReference>
<evidence type="ECO:0000256" key="13">
    <source>
        <dbReference type="ARBA" id="ARBA00023157"/>
    </source>
</evidence>
<accession>A0A7R6PQU3</accession>
<evidence type="ECO:0000256" key="3">
    <source>
        <dbReference type="ARBA" id="ARBA00022485"/>
    </source>
</evidence>
<keyword evidence="5 14" id="KW-0698">rRNA processing</keyword>
<feature type="binding site" evidence="14">
    <location>
        <position position="117"/>
    </location>
    <ligand>
        <name>[4Fe-4S] cluster</name>
        <dbReference type="ChEBI" id="CHEBI:49883"/>
        <note>4Fe-4S-S-AdoMet</note>
    </ligand>
</feature>
<dbReference type="Gene3D" id="1.10.150.530">
    <property type="match status" value="1"/>
</dbReference>
<dbReference type="InterPro" id="IPR048641">
    <property type="entry name" value="RlmN_N"/>
</dbReference>
<evidence type="ECO:0000256" key="9">
    <source>
        <dbReference type="ARBA" id="ARBA00022694"/>
    </source>
</evidence>
<keyword evidence="17" id="KW-1185">Reference proteome</keyword>
<evidence type="ECO:0000256" key="1">
    <source>
        <dbReference type="ARBA" id="ARBA00004496"/>
    </source>
</evidence>
<dbReference type="FunFam" id="3.20.20.70:FF:000014">
    <property type="entry name" value="Probable dual-specificity RNA methyltransferase RlmN"/>
    <property type="match status" value="1"/>
</dbReference>
<dbReference type="InterPro" id="IPR004383">
    <property type="entry name" value="rRNA_lsu_MTrfase_RlmN/Cfr"/>
</dbReference>
<dbReference type="PANTHER" id="PTHR30544:SF5">
    <property type="entry name" value="RADICAL SAM CORE DOMAIN-CONTAINING PROTEIN"/>
    <property type="match status" value="1"/>
</dbReference>
<dbReference type="KEGG" id="thyd:TTHT_2227"/>
<keyword evidence="7 14" id="KW-0808">Transferase</keyword>
<evidence type="ECO:0000256" key="5">
    <source>
        <dbReference type="ARBA" id="ARBA00022552"/>
    </source>
</evidence>
<comment type="similarity">
    <text evidence="2 14">Belongs to the radical SAM superfamily. RlmN family.</text>
</comment>
<evidence type="ECO:0000259" key="15">
    <source>
        <dbReference type="PROSITE" id="PS51918"/>
    </source>
</evidence>
<dbReference type="EC" id="2.1.1.192" evidence="14"/>
<evidence type="ECO:0000256" key="7">
    <source>
        <dbReference type="ARBA" id="ARBA00022679"/>
    </source>
</evidence>
<dbReference type="GO" id="GO:0002935">
    <property type="term" value="F:tRNA (adenine(37)-C2)-methyltransferase activity"/>
    <property type="evidence" value="ECO:0007669"/>
    <property type="project" value="UniProtKB-UniRule"/>
</dbReference>
<dbReference type="SFLD" id="SFLDG01062">
    <property type="entry name" value="methyltransferase_(Class_A)"/>
    <property type="match status" value="1"/>
</dbReference>
<dbReference type="PANTHER" id="PTHR30544">
    <property type="entry name" value="23S RRNA METHYLTRANSFERASE"/>
    <property type="match status" value="1"/>
</dbReference>
<feature type="binding site" evidence="14">
    <location>
        <begin position="215"/>
        <end position="217"/>
    </location>
    <ligand>
        <name>S-adenosyl-L-methionine</name>
        <dbReference type="ChEBI" id="CHEBI:59789"/>
    </ligand>
</feature>
<evidence type="ECO:0000313" key="16">
    <source>
        <dbReference type="EMBL" id="BBB33651.1"/>
    </source>
</evidence>
<dbReference type="AlphaFoldDB" id="A0A7R6PQU3"/>
<evidence type="ECO:0000256" key="4">
    <source>
        <dbReference type="ARBA" id="ARBA00022490"/>
    </source>
</evidence>
<keyword evidence="3 14" id="KW-0004">4Fe-4S</keyword>
<dbReference type="GO" id="GO:0046872">
    <property type="term" value="F:metal ion binding"/>
    <property type="evidence" value="ECO:0007669"/>
    <property type="project" value="UniProtKB-KW"/>
</dbReference>
<dbReference type="GO" id="GO:0019843">
    <property type="term" value="F:rRNA binding"/>
    <property type="evidence" value="ECO:0007669"/>
    <property type="project" value="UniProtKB-UniRule"/>
</dbReference>
<dbReference type="SUPFAM" id="SSF102114">
    <property type="entry name" value="Radical SAM enzymes"/>
    <property type="match status" value="1"/>
</dbReference>
<dbReference type="Proteomes" id="UP000595564">
    <property type="component" value="Chromosome"/>
</dbReference>
<protein>
    <recommendedName>
        <fullName evidence="14">Probable dual-specificity RNA methyltransferase RlmN</fullName>
        <ecNumber evidence="14">2.1.1.192</ecNumber>
    </recommendedName>
    <alternativeName>
        <fullName evidence="14">23S rRNA (adenine(2503)-C(2))-methyltransferase</fullName>
    </alternativeName>
    <alternativeName>
        <fullName evidence="14">23S rRNA m2A2503 methyltransferase</fullName>
    </alternativeName>
    <alternativeName>
        <fullName evidence="14">Ribosomal RNA large subunit methyltransferase N</fullName>
    </alternativeName>
    <alternativeName>
        <fullName evidence="14">tRNA (adenine(37)-C(2))-methyltransferase</fullName>
    </alternativeName>
    <alternativeName>
        <fullName evidence="14">tRNA m2A37 methyltransferase</fullName>
    </alternativeName>
</protein>
<feature type="binding site" evidence="14">
    <location>
        <begin position="160"/>
        <end position="161"/>
    </location>
    <ligand>
        <name>S-adenosyl-L-methionine</name>
        <dbReference type="ChEBI" id="CHEBI:59789"/>
    </ligand>
</feature>
<evidence type="ECO:0000313" key="17">
    <source>
        <dbReference type="Proteomes" id="UP000595564"/>
    </source>
</evidence>
<dbReference type="GO" id="GO:0005737">
    <property type="term" value="C:cytoplasm"/>
    <property type="evidence" value="ECO:0007669"/>
    <property type="project" value="UniProtKB-SubCell"/>
</dbReference>
<feature type="active site" description="Proton acceptor" evidence="14">
    <location>
        <position position="89"/>
    </location>
</feature>
<dbReference type="CDD" id="cd01335">
    <property type="entry name" value="Radical_SAM"/>
    <property type="match status" value="1"/>
</dbReference>
<keyword evidence="9 14" id="KW-0819">tRNA processing</keyword>
<keyword evidence="6 14" id="KW-0489">Methyltransferase</keyword>
<dbReference type="InterPro" id="IPR027492">
    <property type="entry name" value="RNA_MTrfase_RlmN"/>
</dbReference>
<evidence type="ECO:0000256" key="2">
    <source>
        <dbReference type="ARBA" id="ARBA00007544"/>
    </source>
</evidence>
<keyword evidence="10 14" id="KW-0479">Metal-binding</keyword>
<dbReference type="InterPro" id="IPR007197">
    <property type="entry name" value="rSAM"/>
</dbReference>
<feature type="binding site" evidence="14">
    <location>
        <position position="291"/>
    </location>
    <ligand>
        <name>S-adenosyl-L-methionine</name>
        <dbReference type="ChEBI" id="CHEBI:59789"/>
    </ligand>
</feature>
<dbReference type="PIRSF" id="PIRSF006004">
    <property type="entry name" value="CHP00048"/>
    <property type="match status" value="1"/>
</dbReference>
<dbReference type="Gene3D" id="3.20.20.70">
    <property type="entry name" value="Aldolase class I"/>
    <property type="match status" value="1"/>
</dbReference>
<comment type="catalytic activity">
    <reaction evidence="14">
        <text>adenosine(37) in tRNA + 2 reduced [2Fe-2S]-[ferredoxin] + 2 S-adenosyl-L-methionine = 2-methyladenosine(37) in tRNA + 5'-deoxyadenosine + L-methionine + 2 oxidized [2Fe-2S]-[ferredoxin] + S-adenosyl-L-homocysteine</text>
        <dbReference type="Rhea" id="RHEA:43332"/>
        <dbReference type="Rhea" id="RHEA-COMP:10000"/>
        <dbReference type="Rhea" id="RHEA-COMP:10001"/>
        <dbReference type="Rhea" id="RHEA-COMP:10162"/>
        <dbReference type="Rhea" id="RHEA-COMP:10485"/>
        <dbReference type="ChEBI" id="CHEBI:17319"/>
        <dbReference type="ChEBI" id="CHEBI:33737"/>
        <dbReference type="ChEBI" id="CHEBI:33738"/>
        <dbReference type="ChEBI" id="CHEBI:57844"/>
        <dbReference type="ChEBI" id="CHEBI:57856"/>
        <dbReference type="ChEBI" id="CHEBI:59789"/>
        <dbReference type="ChEBI" id="CHEBI:74411"/>
        <dbReference type="ChEBI" id="CHEBI:74497"/>
        <dbReference type="EC" id="2.1.1.192"/>
    </reaction>
</comment>
<sequence>MIITDCTFEELQENPFFSEEKPFRIKQIAQWVYTKSEFDFDNMTNLSKQFREKLKGNVEILSIEKAGANTSKDGTTKYVFKLRDGLFIESVLIPMNEGKVTFCISSQVGCAMGCKFCKTATMGFIRNLTPSEIVSQVLLLKKYANLPEKKKFNIVFMGMGEPLHNTENVFKAIQILTDKNLMDLSPRRITISTSGLIEGIKKLANFPIKVRLAISLNASKEKQREEIMPVTKGNPLSKLIDTLRKFPLSNRDRITFEYVLLKDFNDKKEDALRVYKLLKGIKYKINLIPFNPYPGSKFDKPEEKKVLEFQKILTDRGINAIIRKSKGEDISAACGMLASKTKKD</sequence>
<gene>
    <name evidence="14 16" type="primary">rlmN</name>
    <name evidence="16" type="ORF">TTHT_2227</name>
</gene>
<evidence type="ECO:0000256" key="8">
    <source>
        <dbReference type="ARBA" id="ARBA00022691"/>
    </source>
</evidence>
<feature type="binding site" evidence="14">
    <location>
        <position position="110"/>
    </location>
    <ligand>
        <name>[4Fe-4S] cluster</name>
        <dbReference type="ChEBI" id="CHEBI:49883"/>
        <note>4Fe-4S-S-AdoMet</note>
    </ligand>
</feature>
<keyword evidence="13 14" id="KW-1015">Disulfide bond</keyword>
<comment type="subcellular location">
    <subcellularLocation>
        <location evidence="1 14">Cytoplasm</location>
    </subcellularLocation>
</comment>
<dbReference type="RefSeq" id="WP_201327965.1">
    <property type="nucleotide sequence ID" value="NZ_AP017470.1"/>
</dbReference>
<evidence type="ECO:0000256" key="11">
    <source>
        <dbReference type="ARBA" id="ARBA00023004"/>
    </source>
</evidence>
<evidence type="ECO:0000256" key="12">
    <source>
        <dbReference type="ARBA" id="ARBA00023014"/>
    </source>
</evidence>
<feature type="active site" description="S-methylcysteine intermediate" evidence="14">
    <location>
        <position position="334"/>
    </location>
</feature>
<dbReference type="HAMAP" id="MF_01849">
    <property type="entry name" value="RNA_methyltr_RlmN"/>
    <property type="match status" value="1"/>
</dbReference>
<dbReference type="InterPro" id="IPR013785">
    <property type="entry name" value="Aldolase_TIM"/>
</dbReference>
<dbReference type="InterPro" id="IPR058240">
    <property type="entry name" value="rSAM_sf"/>
</dbReference>
<evidence type="ECO:0000256" key="14">
    <source>
        <dbReference type="HAMAP-Rule" id="MF_01849"/>
    </source>
</evidence>
<name>A0A7R6PQU3_9BACT</name>
<dbReference type="GO" id="GO:0030488">
    <property type="term" value="P:tRNA methylation"/>
    <property type="evidence" value="ECO:0007669"/>
    <property type="project" value="UniProtKB-UniRule"/>
</dbReference>
<feature type="binding site" evidence="14">
    <location>
        <position position="114"/>
    </location>
    <ligand>
        <name>[4Fe-4S] cluster</name>
        <dbReference type="ChEBI" id="CHEBI:49883"/>
        <note>4Fe-4S-S-AdoMet</note>
    </ligand>
</feature>
<dbReference type="GO" id="GO:0070475">
    <property type="term" value="P:rRNA base methylation"/>
    <property type="evidence" value="ECO:0007669"/>
    <property type="project" value="UniProtKB-UniRule"/>
</dbReference>
<keyword evidence="8 14" id="KW-0949">S-adenosyl-L-methionine</keyword>
<reference evidence="16 17" key="1">
    <citation type="journal article" date="2012" name="Extremophiles">
        <title>Thermotomaculum hydrothermale gen. nov., sp. nov., a novel heterotrophic thermophile within the phylum Acidobacteria from a deep-sea hydrothermal vent chimney in the Southern Okinawa Trough.</title>
        <authorList>
            <person name="Izumi H."/>
            <person name="Nunoura T."/>
            <person name="Miyazaki M."/>
            <person name="Mino S."/>
            <person name="Toki T."/>
            <person name="Takai K."/>
            <person name="Sako Y."/>
            <person name="Sawabe T."/>
            <person name="Nakagawa S."/>
        </authorList>
    </citation>
    <scope>NUCLEOTIDE SEQUENCE [LARGE SCALE GENOMIC DNA]</scope>
    <source>
        <strain evidence="16 17">AC55</strain>
    </source>
</reference>
<dbReference type="GO" id="GO:0000049">
    <property type="term" value="F:tRNA binding"/>
    <property type="evidence" value="ECO:0007669"/>
    <property type="project" value="UniProtKB-UniRule"/>
</dbReference>
<proteinExistence type="inferred from homology"/>
<dbReference type="EMBL" id="AP017470">
    <property type="protein sequence ID" value="BBB33651.1"/>
    <property type="molecule type" value="Genomic_DNA"/>
</dbReference>
<dbReference type="GO" id="GO:0070040">
    <property type="term" value="F:rRNA (adenine(2503)-C2-)-methyltransferase activity"/>
    <property type="evidence" value="ECO:0007669"/>
    <property type="project" value="UniProtKB-UniRule"/>
</dbReference>
<comment type="caution">
    <text evidence="14">Lacks conserved residue(s) required for the propagation of feature annotation.</text>
</comment>
<dbReference type="SFLD" id="SFLDS00029">
    <property type="entry name" value="Radical_SAM"/>
    <property type="match status" value="1"/>
</dbReference>